<evidence type="ECO:0000259" key="5">
    <source>
        <dbReference type="Pfam" id="PF00171"/>
    </source>
</evidence>
<dbReference type="Gene3D" id="3.40.309.10">
    <property type="entry name" value="Aldehyde Dehydrogenase, Chain A, domain 2"/>
    <property type="match status" value="1"/>
</dbReference>
<evidence type="ECO:0000313" key="7">
    <source>
        <dbReference type="Proteomes" id="UP000287177"/>
    </source>
</evidence>
<dbReference type="InterPro" id="IPR016161">
    <property type="entry name" value="Ald_DH/histidinol_DH"/>
</dbReference>
<feature type="domain" description="Aldehyde dehydrogenase" evidence="5">
    <location>
        <begin position="33"/>
        <end position="487"/>
    </location>
</feature>
<reference evidence="6 7" key="1">
    <citation type="submission" date="2013-06" db="EMBL/GenBank/DDBJ databases">
        <title>The draft sequence of the Mycobacterium elephantis genome.</title>
        <authorList>
            <person name="Pettersson F.B."/>
            <person name="Das S."/>
            <person name="Dasgupta S."/>
            <person name="Bhattacharya A."/>
            <person name="Kirsebom L.A."/>
        </authorList>
    </citation>
    <scope>NUCLEOTIDE SEQUENCE [LARGE SCALE GENOMIC DNA]</scope>
    <source>
        <strain evidence="6 7">DSM 44368</strain>
    </source>
</reference>
<evidence type="ECO:0000313" key="6">
    <source>
        <dbReference type="EMBL" id="RWA19475.1"/>
    </source>
</evidence>
<dbReference type="Pfam" id="PF00171">
    <property type="entry name" value="Aldedh"/>
    <property type="match status" value="1"/>
</dbReference>
<dbReference type="SUPFAM" id="SSF53720">
    <property type="entry name" value="ALDH-like"/>
    <property type="match status" value="1"/>
</dbReference>
<comment type="caution">
    <text evidence="6">The sequence shown here is derived from an EMBL/GenBank/DDBJ whole genome shotgun (WGS) entry which is preliminary data.</text>
</comment>
<dbReference type="GO" id="GO:0016620">
    <property type="term" value="F:oxidoreductase activity, acting on the aldehyde or oxo group of donors, NAD or NADP as acceptor"/>
    <property type="evidence" value="ECO:0007669"/>
    <property type="project" value="InterPro"/>
</dbReference>
<dbReference type="InterPro" id="IPR016162">
    <property type="entry name" value="Ald_DH_N"/>
</dbReference>
<comment type="similarity">
    <text evidence="1 4">Belongs to the aldehyde dehydrogenase family.</text>
</comment>
<dbReference type="Gene3D" id="3.40.605.10">
    <property type="entry name" value="Aldehyde Dehydrogenase, Chain A, domain 1"/>
    <property type="match status" value="1"/>
</dbReference>
<proteinExistence type="inferred from homology"/>
<dbReference type="InterPro" id="IPR015590">
    <property type="entry name" value="Aldehyde_DH_dom"/>
</dbReference>
<dbReference type="AlphaFoldDB" id="A0A439DT05"/>
<dbReference type="FunFam" id="3.40.309.10:FF:000012">
    <property type="entry name" value="Betaine aldehyde dehydrogenase"/>
    <property type="match status" value="1"/>
</dbReference>
<evidence type="ECO:0000256" key="3">
    <source>
        <dbReference type="PROSITE-ProRule" id="PRU10007"/>
    </source>
</evidence>
<gene>
    <name evidence="6" type="ORF">MELE44368_20655</name>
</gene>
<keyword evidence="7" id="KW-1185">Reference proteome</keyword>
<accession>A0A439DT05</accession>
<evidence type="ECO:0000256" key="4">
    <source>
        <dbReference type="RuleBase" id="RU003345"/>
    </source>
</evidence>
<dbReference type="EMBL" id="ATDN01000018">
    <property type="protein sequence ID" value="RWA19475.1"/>
    <property type="molecule type" value="Genomic_DNA"/>
</dbReference>
<dbReference type="FunFam" id="3.40.605.10:FF:000007">
    <property type="entry name" value="NAD/NADP-dependent betaine aldehyde dehydrogenase"/>
    <property type="match status" value="1"/>
</dbReference>
<organism evidence="6 7">
    <name type="scientific">Mycolicibacterium elephantis DSM 44368</name>
    <dbReference type="NCBI Taxonomy" id="1335622"/>
    <lineage>
        <taxon>Bacteria</taxon>
        <taxon>Bacillati</taxon>
        <taxon>Actinomycetota</taxon>
        <taxon>Actinomycetes</taxon>
        <taxon>Mycobacteriales</taxon>
        <taxon>Mycobacteriaceae</taxon>
        <taxon>Mycolicibacterium</taxon>
    </lineage>
</organism>
<dbReference type="RefSeq" id="WP_241566618.1">
    <property type="nucleotide sequence ID" value="NZ_ATDN01000018.1"/>
</dbReference>
<dbReference type="Proteomes" id="UP000287177">
    <property type="component" value="Unassembled WGS sequence"/>
</dbReference>
<protein>
    <submittedName>
        <fullName evidence="6">Aldehyde dehydrogenase</fullName>
    </submittedName>
</protein>
<dbReference type="PROSITE" id="PS00687">
    <property type="entry name" value="ALDEHYDE_DEHYDR_GLU"/>
    <property type="match status" value="1"/>
</dbReference>
<keyword evidence="2 4" id="KW-0560">Oxidoreductase</keyword>
<dbReference type="InterPro" id="IPR029510">
    <property type="entry name" value="Ald_DH_CS_GLU"/>
</dbReference>
<dbReference type="PANTHER" id="PTHR11699">
    <property type="entry name" value="ALDEHYDE DEHYDROGENASE-RELATED"/>
    <property type="match status" value="1"/>
</dbReference>
<name>A0A439DT05_9MYCO</name>
<sequence>MTQGVNATDNSRPLVSEIYLGTRWLGTGSGGVHQHINPATGRPQADVPLAGRAEIDEAVAVAQTAFRKWRQWRPEDRRRLLTRIAARIREHEDELAVMQAMENGLPVSAAKAVLVPHGANWFENAAGWADKLEGTVVPTAPGETMDLTLMEPIGVVAVILTWNAPIGGWGMCVAPPLAAGCCVILKPSELAPFTSTFIARLCEEEGMPPGVITVLPGGPEAGAALVEHPGVRKISFTGGGPTGRRIAAACGAQLKPVLLELGGKSANIVFPDADLAKAVETAASVVFSAGQACTLPTRAIVHESIYDEFTAMLAGALAQVQVGDPLDPTTAMGPVISAAASDRILGMVNHATRDTGAELLAGGNRKGDELAAGYFIEPTLLGNVAPDSEVAQDEVFGPVTAAIRFSDEDEAVAVANGTPYGLAGYLHTRDLARALRVASALESGTVAVNGAGAPAGPGAPFGGVKESGYGREGGRLGVAEFLQHKTVSIALS</sequence>
<dbReference type="InterPro" id="IPR016163">
    <property type="entry name" value="Ald_DH_C"/>
</dbReference>
<evidence type="ECO:0000256" key="2">
    <source>
        <dbReference type="ARBA" id="ARBA00023002"/>
    </source>
</evidence>
<feature type="active site" evidence="3">
    <location>
        <position position="260"/>
    </location>
</feature>
<evidence type="ECO:0000256" key="1">
    <source>
        <dbReference type="ARBA" id="ARBA00009986"/>
    </source>
</evidence>